<gene>
    <name evidence="8" type="primary">vapC</name>
    <name evidence="10" type="ORF">SAMN05421740_11462</name>
</gene>
<evidence type="ECO:0000256" key="4">
    <source>
        <dbReference type="ARBA" id="ARBA00022723"/>
    </source>
</evidence>
<evidence type="ECO:0000259" key="9">
    <source>
        <dbReference type="Pfam" id="PF01850"/>
    </source>
</evidence>
<dbReference type="AlphaFoldDB" id="A0A1H7UB37"/>
<comment type="function">
    <text evidence="8">Toxic component of a toxin-antitoxin (TA) system. An RNase.</text>
</comment>
<comment type="similarity">
    <text evidence="7 8">Belongs to the PINc/VapC protein family.</text>
</comment>
<protein>
    <recommendedName>
        <fullName evidence="8">Ribonuclease VapC</fullName>
        <shortName evidence="8">RNase VapC</shortName>
        <ecNumber evidence="8">3.1.-.-</ecNumber>
    </recommendedName>
    <alternativeName>
        <fullName evidence="8">Toxin VapC</fullName>
    </alternativeName>
</protein>
<keyword evidence="8" id="KW-0800">Toxin</keyword>
<dbReference type="InterPro" id="IPR022907">
    <property type="entry name" value="VapC_family"/>
</dbReference>
<keyword evidence="5 8" id="KW-0378">Hydrolase</keyword>
<dbReference type="PANTHER" id="PTHR33653:SF1">
    <property type="entry name" value="RIBONUCLEASE VAPC2"/>
    <property type="match status" value="1"/>
</dbReference>
<keyword evidence="3 8" id="KW-0540">Nuclease</keyword>
<evidence type="ECO:0000256" key="1">
    <source>
        <dbReference type="ARBA" id="ARBA00001946"/>
    </source>
</evidence>
<sequence length="125" mass="14258">MSYVICDTNIFISLFRGIDTAIAELQAIGSENILIPSISVMELYRGMRNKSELTQMKKKLNNYNVIHYNEGVSELAIKLVLDYRLSHDLTIPDAIIAAMSVVYGIPLFTYNVKDFKFIPRITLHE</sequence>
<dbReference type="InterPro" id="IPR050556">
    <property type="entry name" value="Type_II_TA_system_RNase"/>
</dbReference>
<dbReference type="Pfam" id="PF01850">
    <property type="entry name" value="PIN"/>
    <property type="match status" value="1"/>
</dbReference>
<organism evidence="10 11">
    <name type="scientific">Parapedobacter koreensis</name>
    <dbReference type="NCBI Taxonomy" id="332977"/>
    <lineage>
        <taxon>Bacteria</taxon>
        <taxon>Pseudomonadati</taxon>
        <taxon>Bacteroidota</taxon>
        <taxon>Sphingobacteriia</taxon>
        <taxon>Sphingobacteriales</taxon>
        <taxon>Sphingobacteriaceae</taxon>
        <taxon>Parapedobacter</taxon>
    </lineage>
</organism>
<feature type="binding site" evidence="8">
    <location>
        <position position="7"/>
    </location>
    <ligand>
        <name>Mg(2+)</name>
        <dbReference type="ChEBI" id="CHEBI:18420"/>
    </ligand>
</feature>
<dbReference type="GO" id="GO:0000287">
    <property type="term" value="F:magnesium ion binding"/>
    <property type="evidence" value="ECO:0007669"/>
    <property type="project" value="UniProtKB-UniRule"/>
</dbReference>
<feature type="binding site" evidence="8">
    <location>
        <position position="93"/>
    </location>
    <ligand>
        <name>Mg(2+)</name>
        <dbReference type="ChEBI" id="CHEBI:18420"/>
    </ligand>
</feature>
<evidence type="ECO:0000256" key="7">
    <source>
        <dbReference type="ARBA" id="ARBA00038093"/>
    </source>
</evidence>
<evidence type="ECO:0000256" key="8">
    <source>
        <dbReference type="HAMAP-Rule" id="MF_00265"/>
    </source>
</evidence>
<dbReference type="SUPFAM" id="SSF88723">
    <property type="entry name" value="PIN domain-like"/>
    <property type="match status" value="1"/>
</dbReference>
<dbReference type="PANTHER" id="PTHR33653">
    <property type="entry name" value="RIBONUCLEASE VAPC2"/>
    <property type="match status" value="1"/>
</dbReference>
<dbReference type="Proteomes" id="UP000198916">
    <property type="component" value="Unassembled WGS sequence"/>
</dbReference>
<keyword evidence="2 8" id="KW-1277">Toxin-antitoxin system</keyword>
<dbReference type="GO" id="GO:0004540">
    <property type="term" value="F:RNA nuclease activity"/>
    <property type="evidence" value="ECO:0007669"/>
    <property type="project" value="InterPro"/>
</dbReference>
<dbReference type="HAMAP" id="MF_00265">
    <property type="entry name" value="VapC_Nob1"/>
    <property type="match status" value="1"/>
</dbReference>
<keyword evidence="4 8" id="KW-0479">Metal-binding</keyword>
<dbReference type="InterPro" id="IPR029060">
    <property type="entry name" value="PIN-like_dom_sf"/>
</dbReference>
<dbReference type="STRING" id="332977.SAMN05421740_11462"/>
<dbReference type="GO" id="GO:0016787">
    <property type="term" value="F:hydrolase activity"/>
    <property type="evidence" value="ECO:0007669"/>
    <property type="project" value="UniProtKB-KW"/>
</dbReference>
<evidence type="ECO:0000313" key="10">
    <source>
        <dbReference type="EMBL" id="SEL93976.1"/>
    </source>
</evidence>
<reference evidence="11" key="1">
    <citation type="submission" date="2016-10" db="EMBL/GenBank/DDBJ databases">
        <authorList>
            <person name="Varghese N."/>
            <person name="Submissions S."/>
        </authorList>
    </citation>
    <scope>NUCLEOTIDE SEQUENCE [LARGE SCALE GENOMIC DNA]</scope>
    <source>
        <strain evidence="11">Jip14</strain>
    </source>
</reference>
<proteinExistence type="inferred from homology"/>
<dbReference type="GO" id="GO:0090729">
    <property type="term" value="F:toxin activity"/>
    <property type="evidence" value="ECO:0007669"/>
    <property type="project" value="UniProtKB-KW"/>
</dbReference>
<comment type="cofactor">
    <cofactor evidence="1 8">
        <name>Mg(2+)</name>
        <dbReference type="ChEBI" id="CHEBI:18420"/>
    </cofactor>
</comment>
<name>A0A1H7UB37_9SPHI</name>
<keyword evidence="11" id="KW-1185">Reference proteome</keyword>
<dbReference type="CDD" id="cd18741">
    <property type="entry name" value="PIN_VapC4-5_FitB-like"/>
    <property type="match status" value="1"/>
</dbReference>
<accession>A0A1H7UB37</accession>
<dbReference type="EC" id="3.1.-.-" evidence="8"/>
<evidence type="ECO:0000256" key="6">
    <source>
        <dbReference type="ARBA" id="ARBA00022842"/>
    </source>
</evidence>
<dbReference type="RefSeq" id="WP_090609235.1">
    <property type="nucleotide sequence ID" value="NZ_FNZR01000014.1"/>
</dbReference>
<dbReference type="OrthoDB" id="5368631at2"/>
<evidence type="ECO:0000256" key="2">
    <source>
        <dbReference type="ARBA" id="ARBA00022649"/>
    </source>
</evidence>
<dbReference type="EMBL" id="FNZR01000014">
    <property type="protein sequence ID" value="SEL93976.1"/>
    <property type="molecule type" value="Genomic_DNA"/>
</dbReference>
<keyword evidence="6 8" id="KW-0460">Magnesium</keyword>
<evidence type="ECO:0000256" key="5">
    <source>
        <dbReference type="ARBA" id="ARBA00022801"/>
    </source>
</evidence>
<feature type="domain" description="PIN" evidence="9">
    <location>
        <begin position="4"/>
        <end position="112"/>
    </location>
</feature>
<evidence type="ECO:0000256" key="3">
    <source>
        <dbReference type="ARBA" id="ARBA00022722"/>
    </source>
</evidence>
<evidence type="ECO:0000313" key="11">
    <source>
        <dbReference type="Proteomes" id="UP000198916"/>
    </source>
</evidence>
<dbReference type="InterPro" id="IPR002716">
    <property type="entry name" value="PIN_dom"/>
</dbReference>
<dbReference type="Gene3D" id="3.40.50.1010">
    <property type="entry name" value="5'-nuclease"/>
    <property type="match status" value="1"/>
</dbReference>